<evidence type="ECO:0000313" key="3">
    <source>
        <dbReference type="Proteomes" id="UP000509594"/>
    </source>
</evidence>
<accession>A0A7D5I3C2</accession>
<dbReference type="AlphaFoldDB" id="A0A7D5I3C2"/>
<dbReference type="PANTHER" id="PTHR30217">
    <property type="entry name" value="PEPTIDASE U32 FAMILY"/>
    <property type="match status" value="1"/>
</dbReference>
<dbReference type="GeneID" id="55820111"/>
<protein>
    <submittedName>
        <fullName evidence="2">DUF3656 domain-containing protein</fullName>
    </submittedName>
</protein>
<dbReference type="RefSeq" id="WP_176963927.1">
    <property type="nucleotide sequence ID" value="NZ_CP058215.1"/>
</dbReference>
<dbReference type="EMBL" id="CP058215">
    <property type="protein sequence ID" value="QLC48864.1"/>
    <property type="molecule type" value="Genomic_DNA"/>
</dbReference>
<dbReference type="Pfam" id="PF01136">
    <property type="entry name" value="Peptidase_U32"/>
    <property type="match status" value="2"/>
</dbReference>
<dbReference type="InterPro" id="IPR051454">
    <property type="entry name" value="RNA/ubiquinone_mod_enzymes"/>
</dbReference>
<name>A0A7D5I3C2_9EURY</name>
<feature type="domain" description="Peptidase U32 collagenase" evidence="1">
    <location>
        <begin position="390"/>
        <end position="508"/>
    </location>
</feature>
<dbReference type="PANTHER" id="PTHR30217:SF10">
    <property type="entry name" value="23S RRNA 5-HYDROXYCYTIDINE C2501 SYNTHASE"/>
    <property type="match status" value="1"/>
</dbReference>
<dbReference type="Pfam" id="PF12392">
    <property type="entry name" value="DUF3656"/>
    <property type="match status" value="1"/>
</dbReference>
<sequence>MIRRKPELLAPAGDMRSLIAAVENGADAVYLGIKDFSARAYAGNFTIDEFREALDYAHMRGVKVYVTLNTLIKDTEMEKIAKLMQTLDELGTDAIIVQDMGLLSLAGKIVPEMNVHASTQMTIHNSEGVRFLHDMGVKRVVLAREMALSEIKEIIQNTDMEIETFVHGALCICYSGQCLMSSMIGGRSGNRGYCAQPCRKKYDLYRKGKKVSTNGKFLLSPRDLNSSDILPELIEAGIGSFKIEGRMKRPEYVAGVVRIYRRLIDRYMENPGRHFVSEEERLQLEQLFNREFTTGYFKGNPGNDLMSRERPYNRGVRIGKVKGFDNKRRNLLLELSGELNVGDGIVFEAEQESGSIVRQMYKKGKPVKEAGKGDIVSVSSDVLHDTETVVYRTLDSSLMKELEQSFESPGLRKVAVFMKIRAFAGEKLELLVRDEDDNSTCISSEYVIETAIKKATTEKDIKKQLTKLGNTVFDAQDVEISIEDGIFIPIKEINELRNRAVSELEKMRVEGRRRPEHKPFRESERSAPANINQKPLLAVSVSDPASVETAVSSGADLIYYERKNCMQYDNSDLSQATAYTEGMDVPIYLHTPVIVKDSEMPGIERIMNAANESGFEGILAANIGVFRKANESGIPVIADSNLNIFNRESASMFMKSGAGTVVLSPEMNYEQIRDISSSTYTEFIVHGSLRVMISEHGLIQNLTGPDLVSDPGCRDFELIDKKGFAFPVRTDCSGRTHIFNSKELCLLEDMPKLIDSGVSRFRIDARMTDNSLIKKIVSSYRKTIDSYFSTEDDNVREGKCRDISKEYTRGHFHRGVL</sequence>
<evidence type="ECO:0000313" key="2">
    <source>
        <dbReference type="EMBL" id="QLC48864.1"/>
    </source>
</evidence>
<dbReference type="InterPro" id="IPR020988">
    <property type="entry name" value="Pept_U32_collagenase"/>
</dbReference>
<proteinExistence type="predicted"/>
<dbReference type="Proteomes" id="UP000509594">
    <property type="component" value="Chromosome"/>
</dbReference>
<reference evidence="2 3" key="1">
    <citation type="submission" date="2020-06" db="EMBL/GenBank/DDBJ databases">
        <title>Methanolobus halotolerans sp. nov., isolated from a saline lake Tus in Siberia.</title>
        <authorList>
            <person name="Shen Y."/>
            <person name="Chen S.-C."/>
            <person name="Lai M.-C."/>
            <person name="Huang H.-H."/>
            <person name="Chiu H.-H."/>
            <person name="Tang S.-L."/>
            <person name="Rogozin D.Y."/>
            <person name="Degermendzhy A.G."/>
        </authorList>
    </citation>
    <scope>NUCLEOTIDE SEQUENCE [LARGE SCALE GENOMIC DNA]</scope>
    <source>
        <strain evidence="2 3">DSM 21339</strain>
    </source>
</reference>
<dbReference type="PROSITE" id="PS01276">
    <property type="entry name" value="PEPTIDASE_U32"/>
    <property type="match status" value="1"/>
</dbReference>
<organism evidence="2 3">
    <name type="scientific">Methanolobus zinderi</name>
    <dbReference type="NCBI Taxonomy" id="536044"/>
    <lineage>
        <taxon>Archaea</taxon>
        <taxon>Methanobacteriati</taxon>
        <taxon>Methanobacteriota</taxon>
        <taxon>Stenosarchaea group</taxon>
        <taxon>Methanomicrobia</taxon>
        <taxon>Methanosarcinales</taxon>
        <taxon>Methanosarcinaceae</taxon>
        <taxon>Methanolobus</taxon>
    </lineage>
</organism>
<keyword evidence="3" id="KW-1185">Reference proteome</keyword>
<dbReference type="InterPro" id="IPR001539">
    <property type="entry name" value="Peptidase_U32"/>
</dbReference>
<gene>
    <name evidence="2" type="ORF">HWN40_00510</name>
</gene>
<evidence type="ECO:0000259" key="1">
    <source>
        <dbReference type="Pfam" id="PF12392"/>
    </source>
</evidence>
<dbReference type="KEGG" id="mzi:HWN40_00510"/>
<dbReference type="OrthoDB" id="51464at2157"/>